<feature type="region of interest" description="Disordered" evidence="1">
    <location>
        <begin position="193"/>
        <end position="220"/>
    </location>
</feature>
<proteinExistence type="predicted"/>
<dbReference type="SUPFAM" id="SSF56349">
    <property type="entry name" value="DNA breaking-rejoining enzymes"/>
    <property type="match status" value="1"/>
</dbReference>
<dbReference type="Proteomes" id="UP000265938">
    <property type="component" value="Unassembled WGS sequence"/>
</dbReference>
<dbReference type="RefSeq" id="WP_119853806.1">
    <property type="nucleotide sequence ID" value="NZ_QYSE01000005.1"/>
</dbReference>
<evidence type="ECO:0000313" key="2">
    <source>
        <dbReference type="EMBL" id="RJF33650.1"/>
    </source>
</evidence>
<accession>A0A3A3EEZ0</accession>
<dbReference type="GO" id="GO:0003677">
    <property type="term" value="F:DNA binding"/>
    <property type="evidence" value="ECO:0007669"/>
    <property type="project" value="InterPro"/>
</dbReference>
<dbReference type="AlphaFoldDB" id="A0A3A3EEZ0"/>
<organism evidence="2 3">
    <name type="scientific">Pseudoalteromonas gelatinilytica</name>
    <dbReference type="NCBI Taxonomy" id="1703256"/>
    <lineage>
        <taxon>Bacteria</taxon>
        <taxon>Pseudomonadati</taxon>
        <taxon>Pseudomonadota</taxon>
        <taxon>Gammaproteobacteria</taxon>
        <taxon>Alteromonadales</taxon>
        <taxon>Pseudoalteromonadaceae</taxon>
        <taxon>Pseudoalteromonas</taxon>
    </lineage>
</organism>
<name>A0A3A3EEZ0_9GAMM</name>
<protein>
    <submittedName>
        <fullName evidence="2">Uncharacterized protein</fullName>
    </submittedName>
</protein>
<evidence type="ECO:0000313" key="3">
    <source>
        <dbReference type="Proteomes" id="UP000265938"/>
    </source>
</evidence>
<sequence>MSIYLLLEEPKTDRPEYTKKILIQQVGMTIKTIQQISPNVYDDEIQALELPNDLTVSLQDKGTLEAIFSEIKKSGLLKEQACNAFILSTYALTSDEFTKGLIIQAKIILAASTLIKLDNYYGVIKRALDAIRLLFTDRFCASLLPELPDFALDNSSLIKELMLLKNKGRYGSHHLTSIIALLKNYHNKAPRYYPRNVKRKSGTGSNPKRPDYAPAEPAYMSDKDEDNLTEFTIYPLENDENDINIDDLEHIADQQSAKRFFAINLIAPDEVMHSLSLQNQLAKAAANNIFRREKQLTCEYRQLTRFEITCLVEHCMNYVEADDNCAYLLTCLLIGKNLEEIKYNNHSLVIKDNGPFKNQPVWLYKPSLPEHKVDTPLETLLNRSIGKVIMSLPKQLTSALSKLLTTTIDLIQIKDSVQCIIDTINKEKHTRLTLPRIINYLSYFMNSKGVDATEIALLLGKSIQQEPGCSYYQVNVGQLLQLHQKFVKNVLVNTNQLFANEINQPTEITVGSQLQVKSDTLAKMFALLHDRLSVLRNMKWSALEEFHNIYTIYILYMLNLSTGHRPVRHPYETLNCFDFNAGTLYISDKEVRSSLSARVVALPKIAIDQLLFYKAHLTNILSFITNIKIETGKQIQNALTAEGPLFFFLNDLNFIAVTPANLEVYSRDILPLKLNWHRHFMRTWLRKNRIHGHLVDGWMGHISSCGDALSRYSGICMADLKDIATVINTLLVDELKIKAQAPWSSQ</sequence>
<evidence type="ECO:0000256" key="1">
    <source>
        <dbReference type="SAM" id="MobiDB-lite"/>
    </source>
</evidence>
<dbReference type="InterPro" id="IPR011010">
    <property type="entry name" value="DNA_brk_join_enz"/>
</dbReference>
<comment type="caution">
    <text evidence="2">The sequence shown here is derived from an EMBL/GenBank/DDBJ whole genome shotgun (WGS) entry which is preliminary data.</text>
</comment>
<reference evidence="2 3" key="1">
    <citation type="submission" date="2018-09" db="EMBL/GenBank/DDBJ databases">
        <title>Identification of marine bacteria producing industrial enzymes.</title>
        <authorList>
            <person name="Cheng T.H."/>
            <person name="Saidin J."/>
            <person name="Muhd D.D."/>
            <person name="Isa M.N.M."/>
            <person name="Bakar M.F.A."/>
            <person name="Ismail N."/>
        </authorList>
    </citation>
    <scope>NUCLEOTIDE SEQUENCE [LARGE SCALE GENOMIC DNA]</scope>
    <source>
        <strain evidence="2 3">MNAD 1.6</strain>
    </source>
</reference>
<gene>
    <name evidence="2" type="ORF">D4741_17005</name>
</gene>
<dbReference type="EMBL" id="QYSE01000005">
    <property type="protein sequence ID" value="RJF33650.1"/>
    <property type="molecule type" value="Genomic_DNA"/>
</dbReference>